<keyword evidence="4" id="KW-0560">Oxidoreductase</keyword>
<dbReference type="SUPFAM" id="SSF54373">
    <property type="entry name" value="FAD-linked reductases, C-terminal domain"/>
    <property type="match status" value="1"/>
</dbReference>
<accession>A0A4R3M5E6</accession>
<dbReference type="InterPro" id="IPR045170">
    <property type="entry name" value="MTOX"/>
</dbReference>
<keyword evidence="7" id="KW-1185">Reference proteome</keyword>
<proteinExistence type="predicted"/>
<evidence type="ECO:0000256" key="4">
    <source>
        <dbReference type="ARBA" id="ARBA00023002"/>
    </source>
</evidence>
<comment type="cofactor">
    <cofactor evidence="1">
        <name>FAD</name>
        <dbReference type="ChEBI" id="CHEBI:57692"/>
    </cofactor>
</comment>
<evidence type="ECO:0000313" key="6">
    <source>
        <dbReference type="EMBL" id="TCT07803.1"/>
    </source>
</evidence>
<organism evidence="6 7">
    <name type="scientific">Aquabacter spiritensis</name>
    <dbReference type="NCBI Taxonomy" id="933073"/>
    <lineage>
        <taxon>Bacteria</taxon>
        <taxon>Pseudomonadati</taxon>
        <taxon>Pseudomonadota</taxon>
        <taxon>Alphaproteobacteria</taxon>
        <taxon>Hyphomicrobiales</taxon>
        <taxon>Xanthobacteraceae</taxon>
        <taxon>Aquabacter</taxon>
    </lineage>
</organism>
<evidence type="ECO:0000256" key="2">
    <source>
        <dbReference type="ARBA" id="ARBA00022630"/>
    </source>
</evidence>
<dbReference type="AlphaFoldDB" id="A0A4R3M5E6"/>
<evidence type="ECO:0000256" key="1">
    <source>
        <dbReference type="ARBA" id="ARBA00001974"/>
    </source>
</evidence>
<dbReference type="SUPFAM" id="SSF51905">
    <property type="entry name" value="FAD/NAD(P)-binding domain"/>
    <property type="match status" value="1"/>
</dbReference>
<dbReference type="Gene3D" id="3.50.50.60">
    <property type="entry name" value="FAD/NAD(P)-binding domain"/>
    <property type="match status" value="1"/>
</dbReference>
<protein>
    <submittedName>
        <fullName evidence="6">Sarcosine oxidase</fullName>
    </submittedName>
</protein>
<sequence>MKTFDVAVVGLGAMGSAVLYQLARRGLRCVGIDRYAPPHDRGSSHGETRITREAVGEGEDYVPLVRASHRIWRDLEAETGERLLAPVGTLIMASAAAPNSHHGKPDFVRRTIAVAQAHGIAHEVLDADEIRRRFPHFIGLCGDEIGYFEPGGGYVRPEACIAAQLDRARALGAEIRLGTQVHAVHQDGAGVRLETDAGPLSAGQAVVAAGPWTAPFLGAALRPAFAVNRQVLHWFALDPAAPAPPQSPVFIWMHGRGDADYVYGFPPLPGQAAIKVATEQYDVACDPDTVVRTVAPGEVAEMYARHLRGKIAGVLPHAVRGAVCLYTTARDRGFLIDRHPDIAGVVIVSACSGHGFKHSAGIGERIAEGLVAQAETFGSAFGAGRLMPGASATP</sequence>
<feature type="domain" description="FAD dependent oxidoreductase" evidence="5">
    <location>
        <begin position="5"/>
        <end position="368"/>
    </location>
</feature>
<dbReference type="InterPro" id="IPR006076">
    <property type="entry name" value="FAD-dep_OxRdtase"/>
</dbReference>
<keyword evidence="2" id="KW-0285">Flavoprotein</keyword>
<dbReference type="InterPro" id="IPR036188">
    <property type="entry name" value="FAD/NAD-bd_sf"/>
</dbReference>
<dbReference type="PANTHER" id="PTHR10961">
    <property type="entry name" value="PEROXISOMAL SARCOSINE OXIDASE"/>
    <property type="match status" value="1"/>
</dbReference>
<evidence type="ECO:0000259" key="5">
    <source>
        <dbReference type="Pfam" id="PF01266"/>
    </source>
</evidence>
<dbReference type="Gene3D" id="3.30.9.10">
    <property type="entry name" value="D-Amino Acid Oxidase, subunit A, domain 2"/>
    <property type="match status" value="1"/>
</dbReference>
<dbReference type="Pfam" id="PF01266">
    <property type="entry name" value="DAO"/>
    <property type="match status" value="1"/>
</dbReference>
<dbReference type="RefSeq" id="WP_274594930.1">
    <property type="nucleotide sequence ID" value="NZ_SMAI01000001.1"/>
</dbReference>
<reference evidence="6 7" key="1">
    <citation type="submission" date="2019-03" db="EMBL/GenBank/DDBJ databases">
        <title>Genomic Encyclopedia of Type Strains, Phase IV (KMG-IV): sequencing the most valuable type-strain genomes for metagenomic binning, comparative biology and taxonomic classification.</title>
        <authorList>
            <person name="Goeker M."/>
        </authorList>
    </citation>
    <scope>NUCLEOTIDE SEQUENCE [LARGE SCALE GENOMIC DNA]</scope>
    <source>
        <strain evidence="6 7">DSM 9035</strain>
    </source>
</reference>
<dbReference type="GO" id="GO:0008115">
    <property type="term" value="F:sarcosine oxidase activity"/>
    <property type="evidence" value="ECO:0007669"/>
    <property type="project" value="TreeGrafter"/>
</dbReference>
<dbReference type="NCBIfam" id="NF008425">
    <property type="entry name" value="PRK11259.1"/>
    <property type="match status" value="1"/>
</dbReference>
<dbReference type="PANTHER" id="PTHR10961:SF7">
    <property type="entry name" value="FAD DEPENDENT OXIDOREDUCTASE DOMAIN-CONTAINING PROTEIN"/>
    <property type="match status" value="1"/>
</dbReference>
<evidence type="ECO:0000313" key="7">
    <source>
        <dbReference type="Proteomes" id="UP000294664"/>
    </source>
</evidence>
<comment type="caution">
    <text evidence="6">The sequence shown here is derived from an EMBL/GenBank/DDBJ whole genome shotgun (WGS) entry which is preliminary data.</text>
</comment>
<dbReference type="EMBL" id="SMAI01000001">
    <property type="protein sequence ID" value="TCT07803.1"/>
    <property type="molecule type" value="Genomic_DNA"/>
</dbReference>
<dbReference type="Proteomes" id="UP000294664">
    <property type="component" value="Unassembled WGS sequence"/>
</dbReference>
<evidence type="ECO:0000256" key="3">
    <source>
        <dbReference type="ARBA" id="ARBA00022827"/>
    </source>
</evidence>
<gene>
    <name evidence="6" type="ORF">EDC64_101322</name>
</gene>
<keyword evidence="3" id="KW-0274">FAD</keyword>
<dbReference type="GO" id="GO:0050660">
    <property type="term" value="F:flavin adenine dinucleotide binding"/>
    <property type="evidence" value="ECO:0007669"/>
    <property type="project" value="InterPro"/>
</dbReference>
<name>A0A4R3M5E6_9HYPH</name>